<feature type="signal peptide" evidence="2">
    <location>
        <begin position="1"/>
        <end position="22"/>
    </location>
</feature>
<name>E5AED7_LEPMJ</name>
<gene>
    <name evidence="3" type="ORF">LEMA_P003630.1</name>
</gene>
<feature type="compositionally biased region" description="Low complexity" evidence="1">
    <location>
        <begin position="160"/>
        <end position="173"/>
    </location>
</feature>
<feature type="chain" id="PRO_5003195261" evidence="2">
    <location>
        <begin position="23"/>
        <end position="173"/>
    </location>
</feature>
<evidence type="ECO:0000256" key="1">
    <source>
        <dbReference type="SAM" id="MobiDB-lite"/>
    </source>
</evidence>
<keyword evidence="2" id="KW-0732">Signal</keyword>
<evidence type="ECO:0000256" key="2">
    <source>
        <dbReference type="SAM" id="SignalP"/>
    </source>
</evidence>
<protein>
    <submittedName>
        <fullName evidence="3">Predicted protein</fullName>
    </submittedName>
</protein>
<dbReference type="InParanoid" id="E5AED7"/>
<reference evidence="4" key="1">
    <citation type="journal article" date="2011" name="Nat. Commun.">
        <title>Effector diversification within compartments of the Leptosphaeria maculans genome affected by Repeat-Induced Point mutations.</title>
        <authorList>
            <person name="Rouxel T."/>
            <person name="Grandaubert J."/>
            <person name="Hane J.K."/>
            <person name="Hoede C."/>
            <person name="van de Wouw A.P."/>
            <person name="Couloux A."/>
            <person name="Dominguez V."/>
            <person name="Anthouard V."/>
            <person name="Bally P."/>
            <person name="Bourras S."/>
            <person name="Cozijnsen A.J."/>
            <person name="Ciuffetti L.M."/>
            <person name="Degrave A."/>
            <person name="Dilmaghani A."/>
            <person name="Duret L."/>
            <person name="Fudal I."/>
            <person name="Goodwin S.B."/>
            <person name="Gout L."/>
            <person name="Glaser N."/>
            <person name="Linglin J."/>
            <person name="Kema G.H.J."/>
            <person name="Lapalu N."/>
            <person name="Lawrence C.B."/>
            <person name="May K."/>
            <person name="Meyer M."/>
            <person name="Ollivier B."/>
            <person name="Poulain J."/>
            <person name="Schoch C.L."/>
            <person name="Simon A."/>
            <person name="Spatafora J.W."/>
            <person name="Stachowiak A."/>
            <person name="Turgeon B.G."/>
            <person name="Tyler B.M."/>
            <person name="Vincent D."/>
            <person name="Weissenbach J."/>
            <person name="Amselem J."/>
            <person name="Quesneville H."/>
            <person name="Oliver R.P."/>
            <person name="Wincker P."/>
            <person name="Balesdent M.-H."/>
            <person name="Howlett B.J."/>
        </authorList>
    </citation>
    <scope>NUCLEOTIDE SEQUENCE [LARGE SCALE GENOMIC DNA]</scope>
    <source>
        <strain evidence="4">JN3 / isolate v23.1.3 / race Av1-4-5-6-7-8</strain>
    </source>
</reference>
<feature type="region of interest" description="Disordered" evidence="1">
    <location>
        <begin position="144"/>
        <end position="173"/>
    </location>
</feature>
<dbReference type="EMBL" id="FP929139">
    <property type="protein sequence ID" value="CBY01576.1"/>
    <property type="molecule type" value="Genomic_DNA"/>
</dbReference>
<dbReference type="GeneID" id="13285892"/>
<proteinExistence type="predicted"/>
<accession>E5AED7</accession>
<dbReference type="OrthoDB" id="5218421at2759"/>
<dbReference type="Proteomes" id="UP000002668">
    <property type="component" value="Genome"/>
</dbReference>
<dbReference type="AlphaFoldDB" id="E5AED7"/>
<organism evidence="3 4">
    <name type="scientific">Leptosphaeria maculans (strain JN3 / isolate v23.1.3 / race Av1-4-5-6-7-8)</name>
    <name type="common">Blackleg fungus</name>
    <name type="synonym">Phoma lingam</name>
    <dbReference type="NCBI Taxonomy" id="985895"/>
    <lineage>
        <taxon>Eukaryota</taxon>
        <taxon>Fungi</taxon>
        <taxon>Dikarya</taxon>
        <taxon>Ascomycota</taxon>
        <taxon>Pezizomycotina</taxon>
        <taxon>Dothideomycetes</taxon>
        <taxon>Pleosporomycetidae</taxon>
        <taxon>Pleosporales</taxon>
        <taxon>Pleosporineae</taxon>
        <taxon>Leptosphaeriaceae</taxon>
        <taxon>Plenodomus</taxon>
        <taxon>Plenodomus lingam/Leptosphaeria maculans species complex</taxon>
    </lineage>
</organism>
<keyword evidence="4" id="KW-1185">Reference proteome</keyword>
<sequence length="173" mass="19057">MAPRCLGLLCFCFALVAYPTLPYPGPSQKLYSPDPASPFPFLTHNLSNPSISCKNPDLHPLLAHLPSTLSAVQRPFICTVLYFNYIPSPPPSNMSAMNDVRQQVYVSDDFSEPMSAQHNFANNFDLNDPESAMTAYQKIMHEHTKRQLTTATDSARRRSGASSSDTSVSTTSP</sequence>
<evidence type="ECO:0000313" key="3">
    <source>
        <dbReference type="EMBL" id="CBY01576.1"/>
    </source>
</evidence>
<evidence type="ECO:0000313" key="4">
    <source>
        <dbReference type="Proteomes" id="UP000002668"/>
    </source>
</evidence>
<dbReference type="VEuPathDB" id="FungiDB:LEMA_P003630.1"/>
<dbReference type="HOGENOM" id="CLU_1547881_0_0_1"/>
<dbReference type="eggNOG" id="ENOG502STCS">
    <property type="taxonomic scope" value="Eukaryota"/>
</dbReference>